<evidence type="ECO:0000313" key="2">
    <source>
        <dbReference type="Proteomes" id="UP000015105"/>
    </source>
</evidence>
<dbReference type="AlphaFoldDB" id="A0A453SLF1"/>
<dbReference type="EnsemblPlants" id="AET7Gv21010800.16">
    <property type="protein sequence ID" value="AET7Gv21010800.16"/>
    <property type="gene ID" value="AET7Gv21010800"/>
</dbReference>
<accession>A0A453SLF1</accession>
<proteinExistence type="predicted"/>
<organism evidence="1 2">
    <name type="scientific">Aegilops tauschii subsp. strangulata</name>
    <name type="common">Goatgrass</name>
    <dbReference type="NCBI Taxonomy" id="200361"/>
    <lineage>
        <taxon>Eukaryota</taxon>
        <taxon>Viridiplantae</taxon>
        <taxon>Streptophyta</taxon>
        <taxon>Embryophyta</taxon>
        <taxon>Tracheophyta</taxon>
        <taxon>Spermatophyta</taxon>
        <taxon>Magnoliopsida</taxon>
        <taxon>Liliopsida</taxon>
        <taxon>Poales</taxon>
        <taxon>Poaceae</taxon>
        <taxon>BOP clade</taxon>
        <taxon>Pooideae</taxon>
        <taxon>Triticodae</taxon>
        <taxon>Triticeae</taxon>
        <taxon>Triticinae</taxon>
        <taxon>Aegilops</taxon>
    </lineage>
</organism>
<protein>
    <submittedName>
        <fullName evidence="1">Uncharacterized protein</fullName>
    </submittedName>
</protein>
<dbReference type="Gramene" id="AET7Gv21010800.16">
    <property type="protein sequence ID" value="AET7Gv21010800.16"/>
    <property type="gene ID" value="AET7Gv21010800"/>
</dbReference>
<reference evidence="1" key="4">
    <citation type="submission" date="2019-03" db="UniProtKB">
        <authorList>
            <consortium name="EnsemblPlants"/>
        </authorList>
    </citation>
    <scope>IDENTIFICATION</scope>
</reference>
<dbReference type="Proteomes" id="UP000015105">
    <property type="component" value="Chromosome 7D"/>
</dbReference>
<evidence type="ECO:0000313" key="1">
    <source>
        <dbReference type="EnsemblPlants" id="AET7Gv21010800.16"/>
    </source>
</evidence>
<reference evidence="1" key="5">
    <citation type="journal article" date="2021" name="G3 (Bethesda)">
        <title>Aegilops tauschii genome assembly Aet v5.0 features greater sequence contiguity and improved annotation.</title>
        <authorList>
            <person name="Wang L."/>
            <person name="Zhu T."/>
            <person name="Rodriguez J.C."/>
            <person name="Deal K.R."/>
            <person name="Dubcovsky J."/>
            <person name="McGuire P.E."/>
            <person name="Lux T."/>
            <person name="Spannagl M."/>
            <person name="Mayer K.F.X."/>
            <person name="Baldrich P."/>
            <person name="Meyers B.C."/>
            <person name="Huo N."/>
            <person name="Gu Y.Q."/>
            <person name="Zhou H."/>
            <person name="Devos K.M."/>
            <person name="Bennetzen J.L."/>
            <person name="Unver T."/>
            <person name="Budak H."/>
            <person name="Gulick P.J."/>
            <person name="Galiba G."/>
            <person name="Kalapos B."/>
            <person name="Nelson D.R."/>
            <person name="Li P."/>
            <person name="You F.M."/>
            <person name="Luo M.C."/>
            <person name="Dvorak J."/>
        </authorList>
    </citation>
    <scope>NUCLEOTIDE SEQUENCE [LARGE SCALE GENOMIC DNA]</scope>
    <source>
        <strain evidence="1">cv. AL8/78</strain>
    </source>
</reference>
<keyword evidence="2" id="KW-1185">Reference proteome</keyword>
<reference evidence="1" key="3">
    <citation type="journal article" date="2017" name="Nature">
        <title>Genome sequence of the progenitor of the wheat D genome Aegilops tauschii.</title>
        <authorList>
            <person name="Luo M.C."/>
            <person name="Gu Y.Q."/>
            <person name="Puiu D."/>
            <person name="Wang H."/>
            <person name="Twardziok S.O."/>
            <person name="Deal K.R."/>
            <person name="Huo N."/>
            <person name="Zhu T."/>
            <person name="Wang L."/>
            <person name="Wang Y."/>
            <person name="McGuire P.E."/>
            <person name="Liu S."/>
            <person name="Long H."/>
            <person name="Ramasamy R.K."/>
            <person name="Rodriguez J.C."/>
            <person name="Van S.L."/>
            <person name="Yuan L."/>
            <person name="Wang Z."/>
            <person name="Xia Z."/>
            <person name="Xiao L."/>
            <person name="Anderson O.D."/>
            <person name="Ouyang S."/>
            <person name="Liang Y."/>
            <person name="Zimin A.V."/>
            <person name="Pertea G."/>
            <person name="Qi P."/>
            <person name="Bennetzen J.L."/>
            <person name="Dai X."/>
            <person name="Dawson M.W."/>
            <person name="Muller H.G."/>
            <person name="Kugler K."/>
            <person name="Rivarola-Duarte L."/>
            <person name="Spannagl M."/>
            <person name="Mayer K.F.X."/>
            <person name="Lu F.H."/>
            <person name="Bevan M.W."/>
            <person name="Leroy P."/>
            <person name="Li P."/>
            <person name="You F.M."/>
            <person name="Sun Q."/>
            <person name="Liu Z."/>
            <person name="Lyons E."/>
            <person name="Wicker T."/>
            <person name="Salzberg S.L."/>
            <person name="Devos K.M."/>
            <person name="Dvorak J."/>
        </authorList>
    </citation>
    <scope>NUCLEOTIDE SEQUENCE [LARGE SCALE GENOMIC DNA]</scope>
    <source>
        <strain evidence="1">cv. AL8/78</strain>
    </source>
</reference>
<name>A0A453SLF1_AEGTS</name>
<sequence>NRELFPTVVFHVDWAVIPAGITLTKQALAQLVSPIYFLEVDRGGQPRSKSSVAT</sequence>
<reference evidence="2" key="2">
    <citation type="journal article" date="2017" name="Nat. Plants">
        <title>The Aegilops tauschii genome reveals multiple impacts of transposons.</title>
        <authorList>
            <person name="Zhao G."/>
            <person name="Zou C."/>
            <person name="Li K."/>
            <person name="Wang K."/>
            <person name="Li T."/>
            <person name="Gao L."/>
            <person name="Zhang X."/>
            <person name="Wang H."/>
            <person name="Yang Z."/>
            <person name="Liu X."/>
            <person name="Jiang W."/>
            <person name="Mao L."/>
            <person name="Kong X."/>
            <person name="Jiao Y."/>
            <person name="Jia J."/>
        </authorList>
    </citation>
    <scope>NUCLEOTIDE SEQUENCE [LARGE SCALE GENOMIC DNA]</scope>
    <source>
        <strain evidence="2">cv. AL8/78</strain>
    </source>
</reference>
<reference evidence="2" key="1">
    <citation type="journal article" date="2014" name="Science">
        <title>Ancient hybridizations among the ancestral genomes of bread wheat.</title>
        <authorList>
            <consortium name="International Wheat Genome Sequencing Consortium,"/>
            <person name="Marcussen T."/>
            <person name="Sandve S.R."/>
            <person name="Heier L."/>
            <person name="Spannagl M."/>
            <person name="Pfeifer M."/>
            <person name="Jakobsen K.S."/>
            <person name="Wulff B.B."/>
            <person name="Steuernagel B."/>
            <person name="Mayer K.F."/>
            <person name="Olsen O.A."/>
        </authorList>
    </citation>
    <scope>NUCLEOTIDE SEQUENCE [LARGE SCALE GENOMIC DNA]</scope>
    <source>
        <strain evidence="2">cv. AL8/78</strain>
    </source>
</reference>